<keyword evidence="1" id="KW-0472">Membrane</keyword>
<proteinExistence type="predicted"/>
<keyword evidence="1" id="KW-0812">Transmembrane</keyword>
<keyword evidence="1" id="KW-1133">Transmembrane helix</keyword>
<comment type="caution">
    <text evidence="2">The sequence shown here is derived from an EMBL/GenBank/DDBJ whole genome shotgun (WGS) entry which is preliminary data.</text>
</comment>
<dbReference type="EMBL" id="QHHU01000096">
    <property type="protein sequence ID" value="RSM35861.1"/>
    <property type="molecule type" value="Genomic_DNA"/>
</dbReference>
<feature type="transmembrane region" description="Helical" evidence="1">
    <location>
        <begin position="36"/>
        <end position="55"/>
    </location>
</feature>
<sequence length="134" mass="13936">MKSLPGEWSRAIYPYGLLCGFLMSVSAYPMRHWDAPVPMIVVVLFVPCYIGAAFLAGRRGGLASAVTTGAVTALTGHVVVFLLTALYKLINATWLVALQWLGLAAFSALLTAAIGAGAGLAGGMIAKAIKPIQS</sequence>
<gene>
    <name evidence="2" type="ORF">DMA12_42420</name>
</gene>
<reference evidence="2 3" key="1">
    <citation type="submission" date="2018-05" db="EMBL/GenBank/DDBJ databases">
        <title>Evolution of GPA BGCs.</title>
        <authorList>
            <person name="Waglechner N."/>
            <person name="Wright G.D."/>
        </authorList>
    </citation>
    <scope>NUCLEOTIDE SEQUENCE [LARGE SCALE GENOMIC DNA]</scope>
    <source>
        <strain evidence="2 3">DSM 5908</strain>
    </source>
</reference>
<protein>
    <submittedName>
        <fullName evidence="2">Uncharacterized protein</fullName>
    </submittedName>
</protein>
<feature type="transmembrane region" description="Helical" evidence="1">
    <location>
        <begin position="99"/>
        <end position="126"/>
    </location>
</feature>
<feature type="transmembrane region" description="Helical" evidence="1">
    <location>
        <begin position="12"/>
        <end position="30"/>
    </location>
</feature>
<feature type="transmembrane region" description="Helical" evidence="1">
    <location>
        <begin position="62"/>
        <end position="87"/>
    </location>
</feature>
<keyword evidence="3" id="KW-1185">Reference proteome</keyword>
<dbReference type="Proteomes" id="UP000286716">
    <property type="component" value="Unassembled WGS sequence"/>
</dbReference>
<evidence type="ECO:0000313" key="2">
    <source>
        <dbReference type="EMBL" id="RSM35861.1"/>
    </source>
</evidence>
<dbReference type="AlphaFoldDB" id="A0A428VYF3"/>
<accession>A0A428VYF3</accession>
<name>A0A428VYF3_AMYBA</name>
<evidence type="ECO:0000256" key="1">
    <source>
        <dbReference type="SAM" id="Phobius"/>
    </source>
</evidence>
<organism evidence="2 3">
    <name type="scientific">Amycolatopsis balhimycina DSM 5908</name>
    <dbReference type="NCBI Taxonomy" id="1081091"/>
    <lineage>
        <taxon>Bacteria</taxon>
        <taxon>Bacillati</taxon>
        <taxon>Actinomycetota</taxon>
        <taxon>Actinomycetes</taxon>
        <taxon>Pseudonocardiales</taxon>
        <taxon>Pseudonocardiaceae</taxon>
        <taxon>Amycolatopsis</taxon>
    </lineage>
</organism>
<evidence type="ECO:0000313" key="3">
    <source>
        <dbReference type="Proteomes" id="UP000286716"/>
    </source>
</evidence>